<protein>
    <submittedName>
        <fullName evidence="2">Uncharacterized protein</fullName>
    </submittedName>
</protein>
<keyword evidence="1" id="KW-0472">Membrane</keyword>
<feature type="transmembrane region" description="Helical" evidence="1">
    <location>
        <begin position="20"/>
        <end position="42"/>
    </location>
</feature>
<name>A0A4S2BLT2_9LACO</name>
<evidence type="ECO:0000313" key="2">
    <source>
        <dbReference type="EMBL" id="TGY15293.1"/>
    </source>
</evidence>
<proteinExistence type="predicted"/>
<evidence type="ECO:0000313" key="3">
    <source>
        <dbReference type="Proteomes" id="UP000309117"/>
    </source>
</evidence>
<dbReference type="Proteomes" id="UP000309117">
    <property type="component" value="Unassembled WGS sequence"/>
</dbReference>
<comment type="caution">
    <text evidence="2">The sequence shown here is derived from an EMBL/GenBank/DDBJ whole genome shotgun (WGS) entry which is preliminary data.</text>
</comment>
<evidence type="ECO:0000256" key="1">
    <source>
        <dbReference type="SAM" id="Phobius"/>
    </source>
</evidence>
<dbReference type="AlphaFoldDB" id="A0A4S2BLT2"/>
<gene>
    <name evidence="2" type="ORF">E5351_05640</name>
</gene>
<sequence>MYKVDRSNYKTWELVNNYRIGILALCPGSIFAAILTQILNIAGSTSVIMLCSVDSDFLELNGRPSKIGRLLYWRFLHGYQNRNGHFHHCSCPHLLVYVAQT</sequence>
<keyword evidence="1" id="KW-1133">Transmembrane helix</keyword>
<accession>A0A4S2BLT2</accession>
<keyword evidence="1" id="KW-0812">Transmembrane</keyword>
<organism evidence="2 3">
    <name type="scientific">Lactobacillus intestinalis</name>
    <dbReference type="NCBI Taxonomy" id="151781"/>
    <lineage>
        <taxon>Bacteria</taxon>
        <taxon>Bacillati</taxon>
        <taxon>Bacillota</taxon>
        <taxon>Bacilli</taxon>
        <taxon>Lactobacillales</taxon>
        <taxon>Lactobacillaceae</taxon>
        <taxon>Lactobacillus</taxon>
    </lineage>
</organism>
<dbReference type="EMBL" id="SRYV01000009">
    <property type="protein sequence ID" value="TGY15293.1"/>
    <property type="molecule type" value="Genomic_DNA"/>
</dbReference>
<reference evidence="2 3" key="1">
    <citation type="submission" date="2019-04" db="EMBL/GenBank/DDBJ databases">
        <title>Microbes associate with the intestines of laboratory mice.</title>
        <authorList>
            <person name="Navarre W."/>
            <person name="Wong E."/>
            <person name="Huang K."/>
            <person name="Tropini C."/>
            <person name="Ng K."/>
            <person name="Yu B."/>
        </authorList>
    </citation>
    <scope>NUCLEOTIDE SEQUENCE [LARGE SCALE GENOMIC DNA]</scope>
    <source>
        <strain evidence="2 3">NM61_E11</strain>
    </source>
</reference>